<dbReference type="AlphaFoldDB" id="A0A4Z0QC11"/>
<reference evidence="1 2" key="1">
    <citation type="submission" date="2019-04" db="EMBL/GenBank/DDBJ databases">
        <authorList>
            <person name="Feng G."/>
            <person name="Zhang J."/>
            <person name="Zhu H."/>
        </authorList>
    </citation>
    <scope>NUCLEOTIDE SEQUENCE [LARGE SCALE GENOMIC DNA]</scope>
    <source>
        <strain evidence="1 2">9PBR-1</strain>
    </source>
</reference>
<keyword evidence="2" id="KW-1185">Reference proteome</keyword>
<dbReference type="EMBL" id="SRMB01000002">
    <property type="protein sequence ID" value="TGE27628.1"/>
    <property type="molecule type" value="Genomic_DNA"/>
</dbReference>
<gene>
    <name evidence="1" type="ORF">E5K02_14755</name>
</gene>
<accession>A0A4Z0QC11</accession>
<dbReference type="RefSeq" id="WP_135395767.1">
    <property type="nucleotide sequence ID" value="NZ_SRMB01000002.1"/>
</dbReference>
<protein>
    <submittedName>
        <fullName evidence="1">Uncharacterized protein</fullName>
    </submittedName>
</protein>
<dbReference type="OrthoDB" id="1444051at2"/>
<evidence type="ECO:0000313" key="2">
    <source>
        <dbReference type="Proteomes" id="UP000298471"/>
    </source>
</evidence>
<proteinExistence type="predicted"/>
<comment type="caution">
    <text evidence="1">The sequence shown here is derived from an EMBL/GenBank/DDBJ whole genome shotgun (WGS) entry which is preliminary data.</text>
</comment>
<name>A0A4Z0QC11_9BACT</name>
<organism evidence="1 2">
    <name type="scientific">Hymenobacter metallicola</name>
    <dbReference type="NCBI Taxonomy" id="2563114"/>
    <lineage>
        <taxon>Bacteria</taxon>
        <taxon>Pseudomonadati</taxon>
        <taxon>Bacteroidota</taxon>
        <taxon>Cytophagia</taxon>
        <taxon>Cytophagales</taxon>
        <taxon>Hymenobacteraceae</taxon>
        <taxon>Hymenobacter</taxon>
    </lineage>
</organism>
<evidence type="ECO:0000313" key="1">
    <source>
        <dbReference type="EMBL" id="TGE27628.1"/>
    </source>
</evidence>
<dbReference type="Proteomes" id="UP000298471">
    <property type="component" value="Unassembled WGS sequence"/>
</dbReference>
<sequence>MRPALERLRLIERHLLGRPTPVEAAQWQLQLLTDPELAPDAATQQHLYHALHEAGRQQLRQELEQIHRRYERQTRRRGWVQAATDHLRQLLKRPRF</sequence>